<dbReference type="Proteomes" id="UP000247371">
    <property type="component" value="Unassembled WGS sequence"/>
</dbReference>
<dbReference type="EMBL" id="NKUB01000002">
    <property type="protein sequence ID" value="PYD70788.1"/>
    <property type="molecule type" value="Genomic_DNA"/>
</dbReference>
<name>A0A2V4R7K3_9PROT</name>
<dbReference type="AlphaFoldDB" id="A0A2V4R7K3"/>
<keyword evidence="2" id="KW-1185">Reference proteome</keyword>
<evidence type="ECO:0000313" key="1">
    <source>
        <dbReference type="EMBL" id="PYD70788.1"/>
    </source>
</evidence>
<protein>
    <submittedName>
        <fullName evidence="1">Uncharacterized protein</fullName>
    </submittedName>
</protein>
<comment type="caution">
    <text evidence="1">The sequence shown here is derived from an EMBL/GenBank/DDBJ whole genome shotgun (WGS) entry which is preliminary data.</text>
</comment>
<accession>A0A2V4R7K3</accession>
<organism evidence="1 2">
    <name type="scientific">Komagataeibacter swingsii</name>
    <dbReference type="NCBI Taxonomy" id="215220"/>
    <lineage>
        <taxon>Bacteria</taxon>
        <taxon>Pseudomonadati</taxon>
        <taxon>Pseudomonadota</taxon>
        <taxon>Alphaproteobacteria</taxon>
        <taxon>Acetobacterales</taxon>
        <taxon>Acetobacteraceae</taxon>
        <taxon>Komagataeibacter</taxon>
    </lineage>
</organism>
<proteinExistence type="predicted"/>
<sequence>MQGGKGMAAVLAIYIRNNMARPIHLLGGIVFLTQAMEAVGTDISRNGLNRFSLESLQIIKNFLLRDCLKSQIMIAL</sequence>
<gene>
    <name evidence="1" type="ORF">CFR76_02285</name>
</gene>
<evidence type="ECO:0000313" key="2">
    <source>
        <dbReference type="Proteomes" id="UP000247371"/>
    </source>
</evidence>
<reference evidence="1 2" key="1">
    <citation type="submission" date="2017-07" db="EMBL/GenBank/DDBJ databases">
        <title>A draft genome sequence of Komagataeibacter swingsii LMG 22125.</title>
        <authorList>
            <person name="Skraban J."/>
            <person name="Cleenwerck I."/>
            <person name="Vandamme P."/>
            <person name="Trcek J."/>
        </authorList>
    </citation>
    <scope>NUCLEOTIDE SEQUENCE [LARGE SCALE GENOMIC DNA]</scope>
    <source>
        <strain evidence="1 2">LMG 22125</strain>
    </source>
</reference>